<organism evidence="1">
    <name type="scientific">Rhizophora mucronata</name>
    <name type="common">Asiatic mangrove</name>
    <dbReference type="NCBI Taxonomy" id="61149"/>
    <lineage>
        <taxon>Eukaryota</taxon>
        <taxon>Viridiplantae</taxon>
        <taxon>Streptophyta</taxon>
        <taxon>Embryophyta</taxon>
        <taxon>Tracheophyta</taxon>
        <taxon>Spermatophyta</taxon>
        <taxon>Magnoliopsida</taxon>
        <taxon>eudicotyledons</taxon>
        <taxon>Gunneridae</taxon>
        <taxon>Pentapetalae</taxon>
        <taxon>rosids</taxon>
        <taxon>fabids</taxon>
        <taxon>Malpighiales</taxon>
        <taxon>Rhizophoraceae</taxon>
        <taxon>Rhizophora</taxon>
    </lineage>
</organism>
<proteinExistence type="predicted"/>
<sequence length="47" mass="5743">MVNYRGSLGKRRKRSCRCFHVEKRFKTSKLEAKVLKYYHGIPLRHYT</sequence>
<reference evidence="1" key="1">
    <citation type="submission" date="2018-02" db="EMBL/GenBank/DDBJ databases">
        <title>Rhizophora mucronata_Transcriptome.</title>
        <authorList>
            <person name="Meera S.P."/>
            <person name="Sreeshan A."/>
            <person name="Augustine A."/>
        </authorList>
    </citation>
    <scope>NUCLEOTIDE SEQUENCE</scope>
    <source>
        <tissue evidence="1">Leaf</tissue>
    </source>
</reference>
<dbReference type="AlphaFoldDB" id="A0A2P2KDE5"/>
<protein>
    <submittedName>
        <fullName evidence="1">Uncharacterized protein</fullName>
    </submittedName>
</protein>
<name>A0A2P2KDE5_RHIMU</name>
<evidence type="ECO:0000313" key="1">
    <source>
        <dbReference type="EMBL" id="MBX03754.1"/>
    </source>
</evidence>
<dbReference type="EMBL" id="GGEC01023270">
    <property type="protein sequence ID" value="MBX03754.1"/>
    <property type="molecule type" value="Transcribed_RNA"/>
</dbReference>
<accession>A0A2P2KDE5</accession>